<keyword evidence="1" id="KW-0812">Transmembrane</keyword>
<feature type="transmembrane region" description="Helical" evidence="1">
    <location>
        <begin position="30"/>
        <end position="48"/>
    </location>
</feature>
<keyword evidence="3" id="KW-1185">Reference proteome</keyword>
<dbReference type="AlphaFoldDB" id="A0A5N6RV84"/>
<gene>
    <name evidence="2" type="ORF">FH972_020053</name>
</gene>
<keyword evidence="1" id="KW-0472">Membrane</keyword>
<dbReference type="EMBL" id="CM017328">
    <property type="protein sequence ID" value="KAE8125220.1"/>
    <property type="molecule type" value="Genomic_DNA"/>
</dbReference>
<evidence type="ECO:0000313" key="2">
    <source>
        <dbReference type="EMBL" id="KAE8125220.1"/>
    </source>
</evidence>
<reference evidence="2 3" key="1">
    <citation type="submission" date="2019-06" db="EMBL/GenBank/DDBJ databases">
        <title>A chromosomal-level reference genome of Carpinus fangiana (Coryloideae, Betulaceae).</title>
        <authorList>
            <person name="Yang X."/>
            <person name="Wang Z."/>
            <person name="Zhang L."/>
            <person name="Hao G."/>
            <person name="Liu J."/>
            <person name="Yang Y."/>
        </authorList>
    </citation>
    <scope>NUCLEOTIDE SEQUENCE [LARGE SCALE GENOMIC DNA]</scope>
    <source>
        <strain evidence="2">Cfa_2016G</strain>
        <tissue evidence="2">Leaf</tissue>
    </source>
</reference>
<accession>A0A5N6RV84</accession>
<proteinExistence type="predicted"/>
<dbReference type="Proteomes" id="UP000327013">
    <property type="component" value="Chromosome 8"/>
</dbReference>
<sequence length="112" mass="12519">MVAFSCRKSASRCLILRRAGCKTSIGKGMAVLNVLVALALFCSTVRIVQSKLPTARTMEARYIAVLGYNWHSLRRKKRENKRVRREDLREGGPVGMEEVVHVCTDGALNGWV</sequence>
<evidence type="ECO:0000313" key="3">
    <source>
        <dbReference type="Proteomes" id="UP000327013"/>
    </source>
</evidence>
<protein>
    <submittedName>
        <fullName evidence="2">Uncharacterized protein</fullName>
    </submittedName>
</protein>
<keyword evidence="1" id="KW-1133">Transmembrane helix</keyword>
<name>A0A5N6RV84_9ROSI</name>
<organism evidence="2 3">
    <name type="scientific">Carpinus fangiana</name>
    <dbReference type="NCBI Taxonomy" id="176857"/>
    <lineage>
        <taxon>Eukaryota</taxon>
        <taxon>Viridiplantae</taxon>
        <taxon>Streptophyta</taxon>
        <taxon>Embryophyta</taxon>
        <taxon>Tracheophyta</taxon>
        <taxon>Spermatophyta</taxon>
        <taxon>Magnoliopsida</taxon>
        <taxon>eudicotyledons</taxon>
        <taxon>Gunneridae</taxon>
        <taxon>Pentapetalae</taxon>
        <taxon>rosids</taxon>
        <taxon>fabids</taxon>
        <taxon>Fagales</taxon>
        <taxon>Betulaceae</taxon>
        <taxon>Carpinus</taxon>
    </lineage>
</organism>
<evidence type="ECO:0000256" key="1">
    <source>
        <dbReference type="SAM" id="Phobius"/>
    </source>
</evidence>